<accession>A0A7W8UHW5</accession>
<feature type="compositionally biased region" description="Polar residues" evidence="1">
    <location>
        <begin position="110"/>
        <end position="120"/>
    </location>
</feature>
<dbReference type="EMBL" id="JACHBK010000024">
    <property type="protein sequence ID" value="MBB5539680.1"/>
    <property type="molecule type" value="Genomic_DNA"/>
</dbReference>
<dbReference type="AlphaFoldDB" id="A0A7W8UHW5"/>
<dbReference type="Proteomes" id="UP000585507">
    <property type="component" value="Unassembled WGS sequence"/>
</dbReference>
<protein>
    <submittedName>
        <fullName evidence="2">Uncharacterized protein</fullName>
    </submittedName>
</protein>
<proteinExistence type="predicted"/>
<evidence type="ECO:0000313" key="3">
    <source>
        <dbReference type="Proteomes" id="UP000585507"/>
    </source>
</evidence>
<gene>
    <name evidence="2" type="ORF">GGD55_006430</name>
</gene>
<name>A0A7W8UHW5_9HYPH</name>
<feature type="region of interest" description="Disordered" evidence="1">
    <location>
        <begin position="95"/>
        <end position="120"/>
    </location>
</feature>
<organism evidence="2 3">
    <name type="scientific">Rhizobium giardinii</name>
    <dbReference type="NCBI Taxonomy" id="56731"/>
    <lineage>
        <taxon>Bacteria</taxon>
        <taxon>Pseudomonadati</taxon>
        <taxon>Pseudomonadota</taxon>
        <taxon>Alphaproteobacteria</taxon>
        <taxon>Hyphomicrobiales</taxon>
        <taxon>Rhizobiaceae</taxon>
        <taxon>Rhizobium/Agrobacterium group</taxon>
        <taxon>Rhizobium</taxon>
    </lineage>
</organism>
<evidence type="ECO:0000313" key="2">
    <source>
        <dbReference type="EMBL" id="MBB5539680.1"/>
    </source>
</evidence>
<dbReference type="RefSeq" id="WP_154663328.1">
    <property type="nucleotide sequence ID" value="NZ_JACHBK010000024.1"/>
</dbReference>
<reference evidence="2 3" key="1">
    <citation type="submission" date="2020-08" db="EMBL/GenBank/DDBJ databases">
        <title>Genomic Encyclopedia of Type Strains, Phase IV (KMG-V): Genome sequencing to study the core and pangenomes of soil and plant-associated prokaryotes.</title>
        <authorList>
            <person name="Whitman W."/>
        </authorList>
    </citation>
    <scope>NUCLEOTIDE SEQUENCE [LARGE SCALE GENOMIC DNA]</scope>
    <source>
        <strain evidence="2 3">SEMIA 4084</strain>
    </source>
</reference>
<comment type="caution">
    <text evidence="2">The sequence shown here is derived from an EMBL/GenBank/DDBJ whole genome shotgun (WGS) entry which is preliminary data.</text>
</comment>
<sequence>MTLKSAKPPQAFVDFAQRMFQDAEFFETLEDLLRFGLQGIPRDRLGDFTAFVKRIENHEIGDRDLERLWHGSGADVGYPAPGLRIFLHRARELAEREGPDGSLYKKRPKWSSTPTSKDLL</sequence>
<evidence type="ECO:0000256" key="1">
    <source>
        <dbReference type="SAM" id="MobiDB-lite"/>
    </source>
</evidence>
<keyword evidence="3" id="KW-1185">Reference proteome</keyword>